<dbReference type="SUPFAM" id="SSF50129">
    <property type="entry name" value="GroES-like"/>
    <property type="match status" value="1"/>
</dbReference>
<dbReference type="Gene3D" id="3.40.50.720">
    <property type="entry name" value="NAD(P)-binding Rossmann-like Domain"/>
    <property type="match status" value="1"/>
</dbReference>
<dbReference type="Gene3D" id="3.90.180.10">
    <property type="entry name" value="Medium-chain alcohol dehydrogenases, catalytic domain"/>
    <property type="match status" value="1"/>
</dbReference>
<feature type="domain" description="Enoyl reductase (ER)" evidence="2">
    <location>
        <begin position="10"/>
        <end position="346"/>
    </location>
</feature>
<dbReference type="EMBL" id="GBEZ01022901">
    <property type="protein sequence ID" value="JAC63960.1"/>
    <property type="molecule type" value="Transcribed_RNA"/>
</dbReference>
<dbReference type="SMART" id="SM00829">
    <property type="entry name" value="PKS_ER"/>
    <property type="match status" value="1"/>
</dbReference>
<dbReference type="GO" id="GO:0016491">
    <property type="term" value="F:oxidoreductase activity"/>
    <property type="evidence" value="ECO:0007669"/>
    <property type="project" value="UniProtKB-KW"/>
</dbReference>
<accession>A0A061QZS4</accession>
<evidence type="ECO:0000259" key="2">
    <source>
        <dbReference type="SMART" id="SM00829"/>
    </source>
</evidence>
<dbReference type="InterPro" id="IPR011032">
    <property type="entry name" value="GroES-like_sf"/>
</dbReference>
<dbReference type="Pfam" id="PF13602">
    <property type="entry name" value="ADH_zinc_N_2"/>
    <property type="match status" value="1"/>
</dbReference>
<organism evidence="3">
    <name type="scientific">Tetraselmis sp. GSL018</name>
    <dbReference type="NCBI Taxonomy" id="582737"/>
    <lineage>
        <taxon>Eukaryota</taxon>
        <taxon>Viridiplantae</taxon>
        <taxon>Chlorophyta</taxon>
        <taxon>core chlorophytes</taxon>
        <taxon>Chlorodendrophyceae</taxon>
        <taxon>Chlorodendrales</taxon>
        <taxon>Chlorodendraceae</taxon>
        <taxon>Tetraselmis</taxon>
    </lineage>
</organism>
<dbReference type="CDD" id="cd08267">
    <property type="entry name" value="MDR1"/>
    <property type="match status" value="1"/>
</dbReference>
<dbReference type="InterPro" id="IPR013154">
    <property type="entry name" value="ADH-like_N"/>
</dbReference>
<dbReference type="PANTHER" id="PTHR11695">
    <property type="entry name" value="ALCOHOL DEHYDROGENASE RELATED"/>
    <property type="match status" value="1"/>
</dbReference>
<reference evidence="3" key="1">
    <citation type="submission" date="2014-05" db="EMBL/GenBank/DDBJ databases">
        <title>The transcriptome of the halophilic microalga Tetraselmis sp. GSL018 isolated from the Great Salt Lake, Utah.</title>
        <authorList>
            <person name="Jinkerson R.E."/>
            <person name="D'Adamo S."/>
            <person name="Posewitz M.C."/>
        </authorList>
    </citation>
    <scope>NUCLEOTIDE SEQUENCE</scope>
    <source>
        <strain evidence="3">GSL018</strain>
    </source>
</reference>
<proteinExistence type="predicted"/>
<sequence>MKAATVEKFGGVQDIVVREDVPRPRLKPGSKQLLVRVMACSLSPSDYRTLSGDCRFAKNPVRFPYIPGGDICGEVLEKGDGLSDTEVQVGDNVISTWTMFGQGGLAEFALVDSALSIRKPDSLSALEAAAFANTCPYAYLAVKGAQLKEGDRVLILGGSGGMGTLLIQLAKNFGASFVACTTTDTALGMSLGADRVINYRQTNWWEEKEFIENPFDVVFDAAEGLTAWHNIKSSKVLKPASKGGRFIAIVLNEWHIEIRSFGQLVSFLFRPLWRSFASKFNKKQPRYHVHLDSPDKTSMEESLALVLEGKLKIVVDKRSPHPFTTEGVREAFQLHMDRSGHGKIVVSLQ</sequence>
<evidence type="ECO:0000313" key="3">
    <source>
        <dbReference type="EMBL" id="JAC63960.1"/>
    </source>
</evidence>
<dbReference type="Pfam" id="PF08240">
    <property type="entry name" value="ADH_N"/>
    <property type="match status" value="1"/>
</dbReference>
<dbReference type="PROSITE" id="PS01162">
    <property type="entry name" value="QOR_ZETA_CRYSTAL"/>
    <property type="match status" value="1"/>
</dbReference>
<dbReference type="AlphaFoldDB" id="A0A061QZS4"/>
<dbReference type="InterPro" id="IPR050700">
    <property type="entry name" value="YIM1/Zinc_Alcohol_DH_Fams"/>
</dbReference>
<evidence type="ECO:0000256" key="1">
    <source>
        <dbReference type="ARBA" id="ARBA00023002"/>
    </source>
</evidence>
<dbReference type="InterPro" id="IPR020843">
    <property type="entry name" value="ER"/>
</dbReference>
<gene>
    <name evidence="3" type="ORF">TSPGSL018_19376</name>
</gene>
<dbReference type="PANTHER" id="PTHR11695:SF294">
    <property type="entry name" value="RETICULON-4-INTERACTING PROTEIN 1, MITOCHONDRIAL"/>
    <property type="match status" value="1"/>
</dbReference>
<dbReference type="SUPFAM" id="SSF51735">
    <property type="entry name" value="NAD(P)-binding Rossmann-fold domains"/>
    <property type="match status" value="1"/>
</dbReference>
<protein>
    <submittedName>
        <fullName evidence="3">Oxidoreductase zinc-binding protein</fullName>
    </submittedName>
</protein>
<dbReference type="InterPro" id="IPR036291">
    <property type="entry name" value="NAD(P)-bd_dom_sf"/>
</dbReference>
<dbReference type="InterPro" id="IPR002364">
    <property type="entry name" value="Quin_OxRdtase/zeta-crystal_CS"/>
</dbReference>
<name>A0A061QZS4_9CHLO</name>
<dbReference type="GO" id="GO:0008270">
    <property type="term" value="F:zinc ion binding"/>
    <property type="evidence" value="ECO:0007669"/>
    <property type="project" value="InterPro"/>
</dbReference>
<keyword evidence="1" id="KW-0560">Oxidoreductase</keyword>